<reference evidence="1" key="1">
    <citation type="journal article" date="2015" name="Proc. Natl. Acad. Sci. U.S.A.">
        <title>Networks of energetic and metabolic interactions define dynamics in microbial communities.</title>
        <authorList>
            <person name="Embree M."/>
            <person name="Liu J.K."/>
            <person name="Al-Bassam M.M."/>
            <person name="Zengler K."/>
        </authorList>
    </citation>
    <scope>NUCLEOTIDE SEQUENCE</scope>
</reference>
<name>A0A0W8G3K8_9ZZZZ</name>
<dbReference type="AlphaFoldDB" id="A0A0W8G3K8"/>
<evidence type="ECO:0000313" key="1">
    <source>
        <dbReference type="EMBL" id="KUG27755.1"/>
    </source>
</evidence>
<proteinExistence type="predicted"/>
<sequence length="140" mass="15697">MSAGQDELMQAVRQLFSDLGWRTEVQQDRVVAAKTAIAFKWMLGKKTVRQDAQCLFDPKENTVHFTETATESTIGIPPLSFGVTKYRQSGTRYKEERVEKGLGGGGEMSYGTVGEAVIRLCEERGFRFVSRMGRITNPLK</sequence>
<protein>
    <submittedName>
        <fullName evidence="1">Uncharacterized protein</fullName>
    </submittedName>
</protein>
<organism evidence="1">
    <name type="scientific">hydrocarbon metagenome</name>
    <dbReference type="NCBI Taxonomy" id="938273"/>
    <lineage>
        <taxon>unclassified sequences</taxon>
        <taxon>metagenomes</taxon>
        <taxon>ecological metagenomes</taxon>
    </lineage>
</organism>
<dbReference type="EMBL" id="LNQE01000291">
    <property type="protein sequence ID" value="KUG27755.1"/>
    <property type="molecule type" value="Genomic_DNA"/>
</dbReference>
<comment type="caution">
    <text evidence="1">The sequence shown here is derived from an EMBL/GenBank/DDBJ whole genome shotgun (WGS) entry which is preliminary data.</text>
</comment>
<accession>A0A0W8G3K8</accession>
<gene>
    <name evidence="1" type="ORF">ASZ90_002378</name>
</gene>